<dbReference type="Pfam" id="PF00892">
    <property type="entry name" value="EamA"/>
    <property type="match status" value="2"/>
</dbReference>
<evidence type="ECO:0000313" key="10">
    <source>
        <dbReference type="Proteomes" id="UP000192738"/>
    </source>
</evidence>
<feature type="transmembrane region" description="Helical" evidence="7">
    <location>
        <begin position="118"/>
        <end position="136"/>
    </location>
</feature>
<dbReference type="EMBL" id="FWXI01000008">
    <property type="protein sequence ID" value="SMC75521.1"/>
    <property type="molecule type" value="Genomic_DNA"/>
</dbReference>
<feature type="transmembrane region" description="Helical" evidence="7">
    <location>
        <begin position="245"/>
        <end position="262"/>
    </location>
</feature>
<keyword evidence="3" id="KW-1003">Cell membrane</keyword>
<feature type="domain" description="EamA" evidence="8">
    <location>
        <begin position="149"/>
        <end position="283"/>
    </location>
</feature>
<dbReference type="InterPro" id="IPR000620">
    <property type="entry name" value="EamA_dom"/>
</dbReference>
<feature type="transmembrane region" description="Helical" evidence="7">
    <location>
        <begin position="32"/>
        <end position="53"/>
    </location>
</feature>
<dbReference type="GO" id="GO:0005886">
    <property type="term" value="C:plasma membrane"/>
    <property type="evidence" value="ECO:0007669"/>
    <property type="project" value="UniProtKB-SubCell"/>
</dbReference>
<feature type="transmembrane region" description="Helical" evidence="7">
    <location>
        <begin position="65"/>
        <end position="83"/>
    </location>
</feature>
<evidence type="ECO:0000259" key="8">
    <source>
        <dbReference type="Pfam" id="PF00892"/>
    </source>
</evidence>
<evidence type="ECO:0000256" key="4">
    <source>
        <dbReference type="ARBA" id="ARBA00022692"/>
    </source>
</evidence>
<dbReference type="STRING" id="112901.SAMN04488500_108101"/>
<feature type="transmembrane region" description="Helical" evidence="7">
    <location>
        <begin position="213"/>
        <end position="233"/>
    </location>
</feature>
<feature type="transmembrane region" description="Helical" evidence="7">
    <location>
        <begin position="89"/>
        <end position="106"/>
    </location>
</feature>
<dbReference type="AlphaFoldDB" id="A0A1W2BRM6"/>
<keyword evidence="4 7" id="KW-0812">Transmembrane</keyword>
<sequence length="300" mass="32459">MRVHLILALVALLWGLNPPVMKIGLLHMPPMPYNAVRLFAAFAVSWLVLRRMCTWIPLRHQDRKALIISSLGFFFFQIFFTFGLQLTTAGNSSLILGCLPVSIALINHFHRLEGIKPGVIQGIVISLAGVALMVAGTGKEISLSGDHISGAILLLAAQMSYGYYTVFSRPLSTTYSAYQITTYILMISSGLFALVSLPSMLAVDWQTIAWPGWASVIYSGVFPLCLANCLWIWGTAKAGSTTASLYNNLAPVFAVGAGYLFLGETFGWLQFIGAVIILAGLYVAKSKSAKTALEKGNVSS</sequence>
<evidence type="ECO:0000256" key="7">
    <source>
        <dbReference type="SAM" id="Phobius"/>
    </source>
</evidence>
<evidence type="ECO:0000256" key="3">
    <source>
        <dbReference type="ARBA" id="ARBA00022475"/>
    </source>
</evidence>
<dbReference type="PANTHER" id="PTHR32322:SF18">
    <property type="entry name" value="S-ADENOSYLMETHIONINE_S-ADENOSYLHOMOCYSTEINE TRANSPORTER"/>
    <property type="match status" value="1"/>
</dbReference>
<dbReference type="PANTHER" id="PTHR32322">
    <property type="entry name" value="INNER MEMBRANE TRANSPORTER"/>
    <property type="match status" value="1"/>
</dbReference>
<dbReference type="OrthoDB" id="9805239at2"/>
<keyword evidence="6 7" id="KW-0472">Membrane</keyword>
<dbReference type="InterPro" id="IPR050638">
    <property type="entry name" value="AA-Vitamin_Transporters"/>
</dbReference>
<reference evidence="9 10" key="1">
    <citation type="submission" date="2017-04" db="EMBL/GenBank/DDBJ databases">
        <authorList>
            <person name="Afonso C.L."/>
            <person name="Miller P.J."/>
            <person name="Scott M.A."/>
            <person name="Spackman E."/>
            <person name="Goraichik I."/>
            <person name="Dimitrov K.M."/>
            <person name="Suarez D.L."/>
            <person name="Swayne D.E."/>
        </authorList>
    </citation>
    <scope>NUCLEOTIDE SEQUENCE [LARGE SCALE GENOMIC DNA]</scope>
    <source>
        <strain evidence="9 10">DSM 5090</strain>
    </source>
</reference>
<evidence type="ECO:0000256" key="5">
    <source>
        <dbReference type="ARBA" id="ARBA00022989"/>
    </source>
</evidence>
<organism evidence="9 10">
    <name type="scientific">Sporomusa malonica</name>
    <dbReference type="NCBI Taxonomy" id="112901"/>
    <lineage>
        <taxon>Bacteria</taxon>
        <taxon>Bacillati</taxon>
        <taxon>Bacillota</taxon>
        <taxon>Negativicutes</taxon>
        <taxon>Selenomonadales</taxon>
        <taxon>Sporomusaceae</taxon>
        <taxon>Sporomusa</taxon>
    </lineage>
</organism>
<comment type="subcellular location">
    <subcellularLocation>
        <location evidence="1">Cell membrane</location>
        <topology evidence="1">Multi-pass membrane protein</topology>
    </subcellularLocation>
</comment>
<gene>
    <name evidence="9" type="ORF">SAMN04488500_108101</name>
</gene>
<feature type="domain" description="EamA" evidence="8">
    <location>
        <begin position="4"/>
        <end position="134"/>
    </location>
</feature>
<accession>A0A1W2BRM6</accession>
<evidence type="ECO:0000313" key="9">
    <source>
        <dbReference type="EMBL" id="SMC75521.1"/>
    </source>
</evidence>
<keyword evidence="10" id="KW-1185">Reference proteome</keyword>
<comment type="similarity">
    <text evidence="2">Belongs to the EamA transporter family.</text>
</comment>
<evidence type="ECO:0000256" key="2">
    <source>
        <dbReference type="ARBA" id="ARBA00007362"/>
    </source>
</evidence>
<feature type="transmembrane region" description="Helical" evidence="7">
    <location>
        <begin position="180"/>
        <end position="201"/>
    </location>
</feature>
<proteinExistence type="inferred from homology"/>
<protein>
    <submittedName>
        <fullName evidence="9">Permease of the drug/metabolite transporter (DMT) superfamily</fullName>
    </submittedName>
</protein>
<dbReference type="SUPFAM" id="SSF103481">
    <property type="entry name" value="Multidrug resistance efflux transporter EmrE"/>
    <property type="match status" value="2"/>
</dbReference>
<dbReference type="Proteomes" id="UP000192738">
    <property type="component" value="Unassembled WGS sequence"/>
</dbReference>
<evidence type="ECO:0000256" key="6">
    <source>
        <dbReference type="ARBA" id="ARBA00023136"/>
    </source>
</evidence>
<name>A0A1W2BRM6_9FIRM</name>
<keyword evidence="5 7" id="KW-1133">Transmembrane helix</keyword>
<dbReference type="InterPro" id="IPR037185">
    <property type="entry name" value="EmrE-like"/>
</dbReference>
<feature type="transmembrane region" description="Helical" evidence="7">
    <location>
        <begin position="148"/>
        <end position="168"/>
    </location>
</feature>
<evidence type="ECO:0000256" key="1">
    <source>
        <dbReference type="ARBA" id="ARBA00004651"/>
    </source>
</evidence>
<feature type="transmembrane region" description="Helical" evidence="7">
    <location>
        <begin position="268"/>
        <end position="284"/>
    </location>
</feature>
<dbReference type="RefSeq" id="WP_084575800.1">
    <property type="nucleotide sequence ID" value="NZ_CP155572.1"/>
</dbReference>